<dbReference type="PROSITE" id="PS51755">
    <property type="entry name" value="OMPR_PHOB"/>
    <property type="match status" value="1"/>
</dbReference>
<dbReference type="InterPro" id="IPR039420">
    <property type="entry name" value="WalR-like"/>
</dbReference>
<evidence type="ECO:0000256" key="6">
    <source>
        <dbReference type="PROSITE-ProRule" id="PRU00169"/>
    </source>
</evidence>
<dbReference type="Proteomes" id="UP001447842">
    <property type="component" value="Chromosome"/>
</dbReference>
<dbReference type="InterPro" id="IPR011006">
    <property type="entry name" value="CheY-like_superfamily"/>
</dbReference>
<evidence type="ECO:0000256" key="7">
    <source>
        <dbReference type="PROSITE-ProRule" id="PRU01091"/>
    </source>
</evidence>
<keyword evidence="1 6" id="KW-0597">Phosphoprotein</keyword>
<evidence type="ECO:0000256" key="5">
    <source>
        <dbReference type="ARBA" id="ARBA00023163"/>
    </source>
</evidence>
<protein>
    <submittedName>
        <fullName evidence="10">Response regulator transcription factor</fullName>
    </submittedName>
</protein>
<dbReference type="EMBL" id="CP147920">
    <property type="protein sequence ID" value="XAU14542.1"/>
    <property type="molecule type" value="Genomic_DNA"/>
</dbReference>
<name>A0ABZ3HAX5_9BACT</name>
<evidence type="ECO:0000256" key="3">
    <source>
        <dbReference type="ARBA" id="ARBA00023015"/>
    </source>
</evidence>
<dbReference type="Gene3D" id="3.40.50.2300">
    <property type="match status" value="1"/>
</dbReference>
<dbReference type="Gene3D" id="6.10.250.690">
    <property type="match status" value="1"/>
</dbReference>
<dbReference type="PANTHER" id="PTHR48111">
    <property type="entry name" value="REGULATOR OF RPOS"/>
    <property type="match status" value="1"/>
</dbReference>
<evidence type="ECO:0000313" key="11">
    <source>
        <dbReference type="Proteomes" id="UP001447842"/>
    </source>
</evidence>
<feature type="domain" description="OmpR/PhoB-type" evidence="9">
    <location>
        <begin position="125"/>
        <end position="219"/>
    </location>
</feature>
<dbReference type="CDD" id="cd00383">
    <property type="entry name" value="trans_reg_C"/>
    <property type="match status" value="1"/>
</dbReference>
<dbReference type="Pfam" id="PF00486">
    <property type="entry name" value="Trans_reg_C"/>
    <property type="match status" value="1"/>
</dbReference>
<dbReference type="InterPro" id="IPR001789">
    <property type="entry name" value="Sig_transdc_resp-reg_receiver"/>
</dbReference>
<proteinExistence type="predicted"/>
<keyword evidence="5" id="KW-0804">Transcription</keyword>
<keyword evidence="4 7" id="KW-0238">DNA-binding</keyword>
<dbReference type="SMART" id="SM00862">
    <property type="entry name" value="Trans_reg_C"/>
    <property type="match status" value="1"/>
</dbReference>
<dbReference type="SUPFAM" id="SSF52172">
    <property type="entry name" value="CheY-like"/>
    <property type="match status" value="1"/>
</dbReference>
<evidence type="ECO:0000256" key="2">
    <source>
        <dbReference type="ARBA" id="ARBA00023012"/>
    </source>
</evidence>
<dbReference type="InterPro" id="IPR036388">
    <property type="entry name" value="WH-like_DNA-bd_sf"/>
</dbReference>
<reference evidence="10 11" key="1">
    <citation type="submission" date="2024-03" db="EMBL/GenBank/DDBJ databases">
        <title>Sulfurimonas sp. HSL3-1.</title>
        <authorList>
            <person name="Wang S."/>
        </authorList>
    </citation>
    <scope>NUCLEOTIDE SEQUENCE [LARGE SCALE GENOMIC DNA]</scope>
    <source>
        <strain evidence="10 11">HSL3-1</strain>
    </source>
</reference>
<keyword evidence="2" id="KW-0902">Two-component regulatory system</keyword>
<keyword evidence="3" id="KW-0805">Transcription regulation</keyword>
<feature type="modified residue" description="4-aspartylphosphate" evidence="6">
    <location>
        <position position="54"/>
    </location>
</feature>
<evidence type="ECO:0000259" key="9">
    <source>
        <dbReference type="PROSITE" id="PS51755"/>
    </source>
</evidence>
<feature type="DNA-binding region" description="OmpR/PhoB-type" evidence="7">
    <location>
        <begin position="125"/>
        <end position="219"/>
    </location>
</feature>
<gene>
    <name evidence="10" type="ORF">WCY31_09835</name>
</gene>
<feature type="domain" description="Response regulatory" evidence="8">
    <location>
        <begin position="5"/>
        <end position="119"/>
    </location>
</feature>
<dbReference type="InterPro" id="IPR001867">
    <property type="entry name" value="OmpR/PhoB-type_DNA-bd"/>
</dbReference>
<evidence type="ECO:0000256" key="1">
    <source>
        <dbReference type="ARBA" id="ARBA00022553"/>
    </source>
</evidence>
<organism evidence="10 11">
    <name type="scientific">Sulfurimonas diazotrophicus</name>
    <dbReference type="NCBI Taxonomy" id="3131939"/>
    <lineage>
        <taxon>Bacteria</taxon>
        <taxon>Pseudomonadati</taxon>
        <taxon>Campylobacterota</taxon>
        <taxon>Epsilonproteobacteria</taxon>
        <taxon>Campylobacterales</taxon>
        <taxon>Sulfurimonadaceae</taxon>
        <taxon>Sulfurimonas</taxon>
    </lineage>
</organism>
<keyword evidence="11" id="KW-1185">Reference proteome</keyword>
<dbReference type="RefSeq" id="WP_345972244.1">
    <property type="nucleotide sequence ID" value="NZ_CP147920.1"/>
</dbReference>
<evidence type="ECO:0000313" key="10">
    <source>
        <dbReference type="EMBL" id="XAU14542.1"/>
    </source>
</evidence>
<dbReference type="Pfam" id="PF00072">
    <property type="entry name" value="Response_reg"/>
    <property type="match status" value="1"/>
</dbReference>
<dbReference type="SMART" id="SM00448">
    <property type="entry name" value="REC"/>
    <property type="match status" value="1"/>
</dbReference>
<dbReference type="PROSITE" id="PS50110">
    <property type="entry name" value="RESPONSE_REGULATORY"/>
    <property type="match status" value="1"/>
</dbReference>
<evidence type="ECO:0000256" key="4">
    <source>
        <dbReference type="ARBA" id="ARBA00023125"/>
    </source>
</evidence>
<sequence length="219" mass="24747">MTTASILLLEDDLLLGETLGDLLEDEGYRVRWCRNGQEALDVTFEESFDLYLLDINVPQVDGLTLLSELRSAADTTPTIFLTSHKEKEKRKDGFTAGADDYVTKPFDNDELLWRITALLRRSGRLEGLCNGRLCHDAEHHTVLFDGDPLELTRKEYDLLTLLMRHCNKTVTKAMIEEVLWSAGEAGSEGAVRVYINRIKQLIGAEMIENIRGVGYRLVS</sequence>
<dbReference type="PANTHER" id="PTHR48111:SF1">
    <property type="entry name" value="TWO-COMPONENT RESPONSE REGULATOR ORR33"/>
    <property type="match status" value="1"/>
</dbReference>
<dbReference type="Gene3D" id="1.10.10.10">
    <property type="entry name" value="Winged helix-like DNA-binding domain superfamily/Winged helix DNA-binding domain"/>
    <property type="match status" value="1"/>
</dbReference>
<accession>A0ABZ3HAX5</accession>
<evidence type="ECO:0000259" key="8">
    <source>
        <dbReference type="PROSITE" id="PS50110"/>
    </source>
</evidence>